<keyword evidence="1" id="KW-0175">Coiled coil</keyword>
<proteinExistence type="predicted"/>
<organism evidence="4 5">
    <name type="scientific">Pisum sativum</name>
    <name type="common">Garden pea</name>
    <name type="synonym">Lathyrus oleraceus</name>
    <dbReference type="NCBI Taxonomy" id="3888"/>
    <lineage>
        <taxon>Eukaryota</taxon>
        <taxon>Viridiplantae</taxon>
        <taxon>Streptophyta</taxon>
        <taxon>Embryophyta</taxon>
        <taxon>Tracheophyta</taxon>
        <taxon>Spermatophyta</taxon>
        <taxon>Magnoliopsida</taxon>
        <taxon>eudicotyledons</taxon>
        <taxon>Gunneridae</taxon>
        <taxon>Pentapetalae</taxon>
        <taxon>rosids</taxon>
        <taxon>fabids</taxon>
        <taxon>Fabales</taxon>
        <taxon>Fabaceae</taxon>
        <taxon>Papilionoideae</taxon>
        <taxon>50 kb inversion clade</taxon>
        <taxon>NPAAA clade</taxon>
        <taxon>Hologalegina</taxon>
        <taxon>IRL clade</taxon>
        <taxon>Fabeae</taxon>
        <taxon>Lathyrus</taxon>
    </lineage>
</organism>
<feature type="compositionally biased region" description="Polar residues" evidence="2">
    <location>
        <begin position="218"/>
        <end position="238"/>
    </location>
</feature>
<evidence type="ECO:0000259" key="3">
    <source>
        <dbReference type="SMART" id="SM01054"/>
    </source>
</evidence>
<feature type="region of interest" description="Disordered" evidence="2">
    <location>
        <begin position="59"/>
        <end position="79"/>
    </location>
</feature>
<feature type="region of interest" description="Disordered" evidence="2">
    <location>
        <begin position="418"/>
        <end position="471"/>
    </location>
</feature>
<evidence type="ECO:0000256" key="1">
    <source>
        <dbReference type="SAM" id="Coils"/>
    </source>
</evidence>
<feature type="region of interest" description="Disordered" evidence="2">
    <location>
        <begin position="113"/>
        <end position="323"/>
    </location>
</feature>
<feature type="coiled-coil region" evidence="1">
    <location>
        <begin position="370"/>
        <end position="409"/>
    </location>
</feature>
<reference evidence="4 5" key="1">
    <citation type="journal article" date="2022" name="Nat. Genet.">
        <title>Improved pea reference genome and pan-genome highlight genomic features and evolutionary characteristics.</title>
        <authorList>
            <person name="Yang T."/>
            <person name="Liu R."/>
            <person name="Luo Y."/>
            <person name="Hu S."/>
            <person name="Wang D."/>
            <person name="Wang C."/>
            <person name="Pandey M.K."/>
            <person name="Ge S."/>
            <person name="Xu Q."/>
            <person name="Li N."/>
            <person name="Li G."/>
            <person name="Huang Y."/>
            <person name="Saxena R.K."/>
            <person name="Ji Y."/>
            <person name="Li M."/>
            <person name="Yan X."/>
            <person name="He Y."/>
            <person name="Liu Y."/>
            <person name="Wang X."/>
            <person name="Xiang C."/>
            <person name="Varshney R.K."/>
            <person name="Ding H."/>
            <person name="Gao S."/>
            <person name="Zong X."/>
        </authorList>
    </citation>
    <scope>NUCLEOTIDE SEQUENCE [LARGE SCALE GENOMIC DNA]</scope>
    <source>
        <strain evidence="4 5">cv. Zhongwan 6</strain>
    </source>
</reference>
<comment type="caution">
    <text evidence="4">The sequence shown here is derived from an EMBL/GenBank/DDBJ whole genome shotgun (WGS) entry which is preliminary data.</text>
</comment>
<name>A0A9D5BFU9_PEA</name>
<feature type="compositionally biased region" description="Polar residues" evidence="2">
    <location>
        <begin position="181"/>
        <end position="194"/>
    </location>
</feature>
<dbReference type="InterPro" id="IPR012417">
    <property type="entry name" value="CaM-bd_dom_pln"/>
</dbReference>
<feature type="compositionally biased region" description="Low complexity" evidence="2">
    <location>
        <begin position="256"/>
        <end position="276"/>
    </location>
</feature>
<accession>A0A9D5BFU9</accession>
<dbReference type="Gramene" id="Psat01G0177500-T1">
    <property type="protein sequence ID" value="KAI5442874.1"/>
    <property type="gene ID" value="KIW84_011775"/>
</dbReference>
<evidence type="ECO:0000256" key="2">
    <source>
        <dbReference type="SAM" id="MobiDB-lite"/>
    </source>
</evidence>
<dbReference type="EMBL" id="JAMSHJ010000001">
    <property type="protein sequence ID" value="KAI5442874.1"/>
    <property type="molecule type" value="Genomic_DNA"/>
</dbReference>
<dbReference type="PANTHER" id="PTHR33349:SF1">
    <property type="entry name" value="EMB|CAB62594.1"/>
    <property type="match status" value="1"/>
</dbReference>
<evidence type="ECO:0000313" key="5">
    <source>
        <dbReference type="Proteomes" id="UP001058974"/>
    </source>
</evidence>
<feature type="region of interest" description="Disordered" evidence="2">
    <location>
        <begin position="1"/>
        <end position="41"/>
    </location>
</feature>
<dbReference type="GO" id="GO:0005516">
    <property type="term" value="F:calmodulin binding"/>
    <property type="evidence" value="ECO:0007669"/>
    <property type="project" value="InterPro"/>
</dbReference>
<evidence type="ECO:0000313" key="4">
    <source>
        <dbReference type="EMBL" id="KAI5442874.1"/>
    </source>
</evidence>
<feature type="domain" description="Calmodulin-binding" evidence="3">
    <location>
        <begin position="509"/>
        <end position="599"/>
    </location>
</feature>
<dbReference type="PANTHER" id="PTHR33349">
    <property type="entry name" value="EMB|CAB62594.1"/>
    <property type="match status" value="1"/>
</dbReference>
<feature type="compositionally biased region" description="Low complexity" evidence="2">
    <location>
        <begin position="437"/>
        <end position="455"/>
    </location>
</feature>
<sequence length="603" mass="66610">MASESAELSVSPDVTTSPVVEKRRYSMRKAGSGKSNEKVVPRYLRASTGSCHDICKYGGNHSFDPKERRSIPNRATRKKLYQSSQASIGAIVAKPRLSVDSKLTKMSTVVLKESAESKPTKMSTVVPKEAVDSEARTLYALDAKNRKKTSSVEVKPSLVSKSHISPSTSQEISSSTDKEMQSQSKSASSKVETMSKSTPKTVKTPSKSTPVKVETHSKSTLNTKPTSEVKTSSKSTADSVEDVPKSILKKVEKPSKSTSKVKTSSKSTSKTEGTSTQLPSSNGSKMKLLAKPSTSLSSIRVARNKVSSSMNSLEGSGDKRTKEIKMEKKVASFKASPRKVIVPIKALSSPRTSCKRITTSRKNLKIVSPLKNQKAAKKLELEEHENLRNQKTLEKVELEESKIDEVKEKTLYVIEMETENKTLQSNQNASYDDESYLPQLSTPESSSTSVTQSLSEENHEESEYTTSEYELDSLSGNSEIQCIVNNETSMAEKIGKPRKVKEIEDKDCEMTKLKFRRGKVVDNQSEKNTPRKLKFRRAKTLAEKANVKEKVVLRHQDFGDKKDAQGLFNNVIEETASKLVEARKSKVKALVGAFETVISLQEK</sequence>
<feature type="compositionally biased region" description="Polar residues" evidence="2">
    <location>
        <begin position="305"/>
        <end position="314"/>
    </location>
</feature>
<feature type="compositionally biased region" description="Low complexity" evidence="2">
    <location>
        <begin position="162"/>
        <end position="175"/>
    </location>
</feature>
<feature type="compositionally biased region" description="Low complexity" evidence="2">
    <location>
        <begin position="195"/>
        <end position="212"/>
    </location>
</feature>
<dbReference type="Proteomes" id="UP001058974">
    <property type="component" value="Chromosome 1"/>
</dbReference>
<keyword evidence="5" id="KW-1185">Reference proteome</keyword>
<dbReference type="AlphaFoldDB" id="A0A9D5BFU9"/>
<dbReference type="SMART" id="SM01054">
    <property type="entry name" value="CaM_binding"/>
    <property type="match status" value="1"/>
</dbReference>
<feature type="compositionally biased region" description="Low complexity" evidence="2">
    <location>
        <begin position="9"/>
        <end position="19"/>
    </location>
</feature>
<protein>
    <recommendedName>
        <fullName evidence="3">Calmodulin-binding domain-containing protein</fullName>
    </recommendedName>
</protein>
<dbReference type="Pfam" id="PF07839">
    <property type="entry name" value="CaM_binding"/>
    <property type="match status" value="1"/>
</dbReference>
<feature type="compositionally biased region" description="Polar residues" evidence="2">
    <location>
        <begin position="421"/>
        <end position="430"/>
    </location>
</feature>
<gene>
    <name evidence="4" type="ORF">KIW84_011775</name>
</gene>